<feature type="transmembrane region" description="Helical" evidence="7">
    <location>
        <begin position="39"/>
        <end position="60"/>
    </location>
</feature>
<accession>W9H927</accession>
<feature type="domain" description="Cytochrome C biogenesis protein transmembrane" evidence="8">
    <location>
        <begin position="2"/>
        <end position="177"/>
    </location>
</feature>
<keyword evidence="5 7" id="KW-1133">Transmembrane helix</keyword>
<reference evidence="9 10" key="1">
    <citation type="submission" date="2013-08" db="EMBL/GenBank/DDBJ databases">
        <title>The genome sequence of Skermanella stibiiresistens.</title>
        <authorList>
            <person name="Zhu W."/>
            <person name="Wang G."/>
        </authorList>
    </citation>
    <scope>NUCLEOTIDE SEQUENCE [LARGE SCALE GENOMIC DNA]</scope>
    <source>
        <strain evidence="9 10">SB22</strain>
    </source>
</reference>
<keyword evidence="3 7" id="KW-0812">Transmembrane</keyword>
<dbReference type="GO" id="GO:0016020">
    <property type="term" value="C:membrane"/>
    <property type="evidence" value="ECO:0007669"/>
    <property type="project" value="UniProtKB-SubCell"/>
</dbReference>
<dbReference type="STRING" id="1385369.N825_02665"/>
<sequence length="199" mass="20314">MFAAALAFVLGFATVFVALGASASGLGRLLADNLEALTRVAGVLIILLGLHCAGVFRVAALQRDLRFHFGATTGQGSRSAPQRLGGAYLIELAFALGWTPCVGPVLAAILFVAGGEGDPARGAALLAVYAAGIGIPFLAAALAVRPFLRLAKRLRRRMPVIEAVIGASLIGTGALMLSGSLSRVAGWLLDTLPALGRIG</sequence>
<dbReference type="EMBL" id="AVFL01000001">
    <property type="protein sequence ID" value="EWY42770.1"/>
    <property type="molecule type" value="Genomic_DNA"/>
</dbReference>
<evidence type="ECO:0000256" key="1">
    <source>
        <dbReference type="ARBA" id="ARBA00004141"/>
    </source>
</evidence>
<name>W9H927_9PROT</name>
<dbReference type="InterPro" id="IPR051790">
    <property type="entry name" value="Cytochrome_c-biogenesis_DsbD"/>
</dbReference>
<feature type="transmembrane region" description="Helical" evidence="7">
    <location>
        <begin position="88"/>
        <end position="114"/>
    </location>
</feature>
<feature type="transmembrane region" description="Helical" evidence="7">
    <location>
        <begin position="126"/>
        <end position="148"/>
    </location>
</feature>
<evidence type="ECO:0000313" key="9">
    <source>
        <dbReference type="EMBL" id="EWY42770.1"/>
    </source>
</evidence>
<keyword evidence="10" id="KW-1185">Reference proteome</keyword>
<dbReference type="PANTHER" id="PTHR31272:SF4">
    <property type="entry name" value="CYTOCHROME C-TYPE BIOGENESIS PROTEIN HI_1454-RELATED"/>
    <property type="match status" value="1"/>
</dbReference>
<dbReference type="InterPro" id="IPR003834">
    <property type="entry name" value="Cyt_c_assmbl_TM_dom"/>
</dbReference>
<proteinExistence type="inferred from homology"/>
<evidence type="ECO:0000256" key="2">
    <source>
        <dbReference type="ARBA" id="ARBA00006143"/>
    </source>
</evidence>
<keyword evidence="4" id="KW-0201">Cytochrome c-type biogenesis</keyword>
<comment type="subcellular location">
    <subcellularLocation>
        <location evidence="1">Membrane</location>
        <topology evidence="1">Multi-pass membrane protein</topology>
    </subcellularLocation>
</comment>
<comment type="caution">
    <text evidence="9">The sequence shown here is derived from an EMBL/GenBank/DDBJ whole genome shotgun (WGS) entry which is preliminary data.</text>
</comment>
<evidence type="ECO:0000259" key="8">
    <source>
        <dbReference type="Pfam" id="PF02683"/>
    </source>
</evidence>
<evidence type="ECO:0000256" key="7">
    <source>
        <dbReference type="SAM" id="Phobius"/>
    </source>
</evidence>
<evidence type="ECO:0000256" key="3">
    <source>
        <dbReference type="ARBA" id="ARBA00022692"/>
    </source>
</evidence>
<dbReference type="Pfam" id="PF02683">
    <property type="entry name" value="DsbD_TM"/>
    <property type="match status" value="1"/>
</dbReference>
<evidence type="ECO:0000256" key="6">
    <source>
        <dbReference type="ARBA" id="ARBA00023136"/>
    </source>
</evidence>
<dbReference type="PATRIC" id="fig|1385369.3.peg.528"/>
<evidence type="ECO:0000256" key="4">
    <source>
        <dbReference type="ARBA" id="ARBA00022748"/>
    </source>
</evidence>
<dbReference type="GO" id="GO:0017004">
    <property type="term" value="P:cytochrome complex assembly"/>
    <property type="evidence" value="ECO:0007669"/>
    <property type="project" value="UniProtKB-KW"/>
</dbReference>
<keyword evidence="6 7" id="KW-0472">Membrane</keyword>
<dbReference type="Proteomes" id="UP000019486">
    <property type="component" value="Unassembled WGS sequence"/>
</dbReference>
<dbReference type="AlphaFoldDB" id="W9H927"/>
<protein>
    <submittedName>
        <fullName evidence="9">Cytochrome C biogenesis protein</fullName>
    </submittedName>
</protein>
<feature type="transmembrane region" description="Helical" evidence="7">
    <location>
        <begin position="160"/>
        <end position="181"/>
    </location>
</feature>
<organism evidence="9 10">
    <name type="scientific">Skermanella stibiiresistens SB22</name>
    <dbReference type="NCBI Taxonomy" id="1385369"/>
    <lineage>
        <taxon>Bacteria</taxon>
        <taxon>Pseudomonadati</taxon>
        <taxon>Pseudomonadota</taxon>
        <taxon>Alphaproteobacteria</taxon>
        <taxon>Rhodospirillales</taxon>
        <taxon>Azospirillaceae</taxon>
        <taxon>Skermanella</taxon>
    </lineage>
</organism>
<comment type="similarity">
    <text evidence="2">Belongs to the DsbD family.</text>
</comment>
<evidence type="ECO:0000256" key="5">
    <source>
        <dbReference type="ARBA" id="ARBA00022989"/>
    </source>
</evidence>
<evidence type="ECO:0000313" key="10">
    <source>
        <dbReference type="Proteomes" id="UP000019486"/>
    </source>
</evidence>
<dbReference type="PANTHER" id="PTHR31272">
    <property type="entry name" value="CYTOCHROME C-TYPE BIOGENESIS PROTEIN HI_1454-RELATED"/>
    <property type="match status" value="1"/>
</dbReference>
<gene>
    <name evidence="9" type="ORF">N825_02665</name>
</gene>